<organism evidence="3 4">
    <name type="scientific">Tieghemostelium lacteum</name>
    <name type="common">Slime mold</name>
    <name type="synonym">Dictyostelium lacteum</name>
    <dbReference type="NCBI Taxonomy" id="361077"/>
    <lineage>
        <taxon>Eukaryota</taxon>
        <taxon>Amoebozoa</taxon>
        <taxon>Evosea</taxon>
        <taxon>Eumycetozoa</taxon>
        <taxon>Dictyostelia</taxon>
        <taxon>Dictyosteliales</taxon>
        <taxon>Raperosteliaceae</taxon>
        <taxon>Tieghemostelium</taxon>
    </lineage>
</organism>
<dbReference type="InParanoid" id="A0A151ZI38"/>
<feature type="compositionally biased region" description="Low complexity" evidence="1">
    <location>
        <begin position="127"/>
        <end position="137"/>
    </location>
</feature>
<evidence type="ECO:0000313" key="3">
    <source>
        <dbReference type="EMBL" id="KYQ93633.1"/>
    </source>
</evidence>
<name>A0A151ZI38_TIELA</name>
<evidence type="ECO:0000256" key="1">
    <source>
        <dbReference type="SAM" id="MobiDB-lite"/>
    </source>
</evidence>
<evidence type="ECO:0000256" key="2">
    <source>
        <dbReference type="SAM" id="SignalP"/>
    </source>
</evidence>
<reference evidence="3 4" key="1">
    <citation type="submission" date="2015-12" db="EMBL/GenBank/DDBJ databases">
        <title>Dictyostelia acquired genes for synthesis and detection of signals that induce cell-type specialization by lateral gene transfer from prokaryotes.</title>
        <authorList>
            <person name="Gloeckner G."/>
            <person name="Schaap P."/>
        </authorList>
    </citation>
    <scope>NUCLEOTIDE SEQUENCE [LARGE SCALE GENOMIC DNA]</scope>
    <source>
        <strain evidence="3 4">TK</strain>
    </source>
</reference>
<dbReference type="EMBL" id="LODT01000025">
    <property type="protein sequence ID" value="KYQ93633.1"/>
    <property type="molecule type" value="Genomic_DNA"/>
</dbReference>
<feature type="region of interest" description="Disordered" evidence="1">
    <location>
        <begin position="121"/>
        <end position="196"/>
    </location>
</feature>
<sequence length="214" mass="23260">MQSFNVLLLFIVILSFTNLVYSQTPTAFAKSITIKSNIKTANETNQCKFELKFQIEYTLQAPNKNQLSIKSLSNTSVVVVYVSSASLNSNTFTYTYNIITPVGNFSDFVLYNRDQVLAPIPIPSNATNPPSNGTDTTTPPPTTPGPNIEFPFVTCKPVPTLPPTPTPTPNETTPPPTETPTETPQLIDEDSTLSSGSKITSVSLGLLGVLYMFM</sequence>
<dbReference type="Proteomes" id="UP000076078">
    <property type="component" value="Unassembled WGS sequence"/>
</dbReference>
<gene>
    <name evidence="3" type="ORF">DLAC_05015</name>
</gene>
<feature type="signal peptide" evidence="2">
    <location>
        <begin position="1"/>
        <end position="22"/>
    </location>
</feature>
<dbReference type="AlphaFoldDB" id="A0A151ZI38"/>
<evidence type="ECO:0000313" key="4">
    <source>
        <dbReference type="Proteomes" id="UP000076078"/>
    </source>
</evidence>
<feature type="compositionally biased region" description="Pro residues" evidence="1">
    <location>
        <begin position="159"/>
        <end position="178"/>
    </location>
</feature>
<protein>
    <submittedName>
        <fullName evidence="3">Uncharacterized protein</fullName>
    </submittedName>
</protein>
<proteinExistence type="predicted"/>
<keyword evidence="4" id="KW-1185">Reference proteome</keyword>
<keyword evidence="2" id="KW-0732">Signal</keyword>
<accession>A0A151ZI38</accession>
<comment type="caution">
    <text evidence="3">The sequence shown here is derived from an EMBL/GenBank/DDBJ whole genome shotgun (WGS) entry which is preliminary data.</text>
</comment>
<feature type="chain" id="PRO_5007593334" evidence="2">
    <location>
        <begin position="23"/>
        <end position="214"/>
    </location>
</feature>